<accession>A0ABM4HZ24</accession>
<evidence type="ECO:0000256" key="4">
    <source>
        <dbReference type="ARBA" id="ARBA00022989"/>
    </source>
</evidence>
<feature type="transmembrane region" description="Helical" evidence="8">
    <location>
        <begin position="119"/>
        <end position="139"/>
    </location>
</feature>
<evidence type="ECO:0000256" key="2">
    <source>
        <dbReference type="ARBA" id="ARBA00005585"/>
    </source>
</evidence>
<feature type="transmembrane region" description="Helical" evidence="8">
    <location>
        <begin position="467"/>
        <end position="486"/>
    </location>
</feature>
<dbReference type="GeneID" id="110127797"/>
<evidence type="ECO:0000256" key="7">
    <source>
        <dbReference type="SAM" id="MobiDB-lite"/>
    </source>
</evidence>
<dbReference type="PANTHER" id="PTHR10796:SF60">
    <property type="entry name" value="PATCHED DOMAIN-CONTAINING PROTEIN 3"/>
    <property type="match status" value="1"/>
</dbReference>
<feature type="transmembrane region" description="Helical" evidence="8">
    <location>
        <begin position="587"/>
        <end position="608"/>
    </location>
</feature>
<dbReference type="Pfam" id="PF02460">
    <property type="entry name" value="Patched"/>
    <property type="match status" value="1"/>
</dbReference>
<protein>
    <submittedName>
        <fullName evidence="11">Patched domain-containing protein 3</fullName>
    </submittedName>
</protein>
<evidence type="ECO:0000256" key="1">
    <source>
        <dbReference type="ARBA" id="ARBA00004141"/>
    </source>
</evidence>
<feature type="compositionally biased region" description="Pro residues" evidence="7">
    <location>
        <begin position="67"/>
        <end position="81"/>
    </location>
</feature>
<keyword evidence="4 8" id="KW-1133">Transmembrane helix</keyword>
<dbReference type="SUPFAM" id="SSF82866">
    <property type="entry name" value="Multidrug efflux transporter AcrB transmembrane domain"/>
    <property type="match status" value="1"/>
</dbReference>
<name>A0ABM4HZ24_ODOVR</name>
<evidence type="ECO:0000256" key="8">
    <source>
        <dbReference type="SAM" id="Phobius"/>
    </source>
</evidence>
<sequence>MSLNPSKVAPEPEPEREAGQEPGSEAQGPGPERESGPPAGPGPEPEPPSASGQDWEPERDRAEGPSAEPPPGPKAPPPPPASKSENLRAPRPRCHTNCLEAPLSRVFRRLGRKVGAHPWIFLLLPVALTAVLGTGLMYLPRDGEEGLEEEYTPIGSPAKAERCFVQGHFTANDSLIFSISRKSAEVPYASVLVVSSAETLLEPDILEEISKVDDTVQTLTVTQDNGTQIPYSEVCAKNQGSCVPSNPLLFAWKRNKGLNLRTITFPIYSLAGQMVSLANTLGGTVLGQRMGPSQVLLRARAMRLQYHLEAGGAEEQERSKAWMIHFLTQASSLEESLALKKIQQVVYFSSLSRQLEFEATSMTVVPLFHLAYLLIILFAIVSCYRCDCVRNKMWVAVFGVISVALAVVSSFGLMLYIGVPFVLIVANSPFLILGVGVDDMFIMISAWQKTSFTDSISERMSDVYSKVAVSITITTVTDVLAFYTGIMTSFRSVQYFCIYTGTTLLFCYFYNITCFGAFMALDGKREVVCLRWLKKPETPDQKCSSLKKSCCLPCNSLRDEYTADIHPMNLFFRDCFGPFLISTKSKIFVVLLYVSYIISSVYGCFQVQEGLDLRNLASDDSYITPYFNVEEDHFSTYGPSVMVIVTEALDYWDKDARQKLEKCLADFENSEYVDKNLTEFWLQEYVKYMENLRQDINDKTAFLSNIPTF</sequence>
<feature type="transmembrane region" description="Helical" evidence="8">
    <location>
        <begin position="498"/>
        <end position="521"/>
    </location>
</feature>
<keyword evidence="3 8" id="KW-0812">Transmembrane</keyword>
<dbReference type="InterPro" id="IPR000731">
    <property type="entry name" value="SSD"/>
</dbReference>
<evidence type="ECO:0000313" key="10">
    <source>
        <dbReference type="Proteomes" id="UP001652640"/>
    </source>
</evidence>
<feature type="transmembrane region" description="Helical" evidence="8">
    <location>
        <begin position="393"/>
        <end position="417"/>
    </location>
</feature>
<feature type="compositionally biased region" description="Pro residues" evidence="7">
    <location>
        <begin position="38"/>
        <end position="48"/>
    </location>
</feature>
<comment type="similarity">
    <text evidence="2">Belongs to the patched family.</text>
</comment>
<keyword evidence="10" id="KW-1185">Reference proteome</keyword>
<keyword evidence="6" id="KW-0325">Glycoprotein</keyword>
<dbReference type="PANTHER" id="PTHR10796">
    <property type="entry name" value="PATCHED-RELATED"/>
    <property type="match status" value="1"/>
</dbReference>
<dbReference type="InterPro" id="IPR051697">
    <property type="entry name" value="Patched_domain-protein"/>
</dbReference>
<dbReference type="PROSITE" id="PS50156">
    <property type="entry name" value="SSD"/>
    <property type="match status" value="1"/>
</dbReference>
<evidence type="ECO:0000259" key="9">
    <source>
        <dbReference type="PROSITE" id="PS50156"/>
    </source>
</evidence>
<organism evidence="10 11">
    <name type="scientific">Odocoileus virginianus</name>
    <name type="common">White-tailed deer</name>
    <dbReference type="NCBI Taxonomy" id="9874"/>
    <lineage>
        <taxon>Eukaryota</taxon>
        <taxon>Metazoa</taxon>
        <taxon>Chordata</taxon>
        <taxon>Craniata</taxon>
        <taxon>Vertebrata</taxon>
        <taxon>Euteleostomi</taxon>
        <taxon>Mammalia</taxon>
        <taxon>Eutheria</taxon>
        <taxon>Laurasiatheria</taxon>
        <taxon>Artiodactyla</taxon>
        <taxon>Ruminantia</taxon>
        <taxon>Pecora</taxon>
        <taxon>Cervidae</taxon>
        <taxon>Odocoileinae</taxon>
        <taxon>Odocoileus</taxon>
    </lineage>
</organism>
<dbReference type="Gene3D" id="1.20.1640.10">
    <property type="entry name" value="Multidrug efflux transporter AcrB transmembrane domain"/>
    <property type="match status" value="1"/>
</dbReference>
<dbReference type="RefSeq" id="XP_070320823.1">
    <property type="nucleotide sequence ID" value="XM_070464722.1"/>
</dbReference>
<evidence type="ECO:0000256" key="6">
    <source>
        <dbReference type="ARBA" id="ARBA00023180"/>
    </source>
</evidence>
<reference evidence="11" key="1">
    <citation type="submission" date="2025-08" db="UniProtKB">
        <authorList>
            <consortium name="RefSeq"/>
        </authorList>
    </citation>
    <scope>IDENTIFICATION</scope>
    <source>
        <tissue evidence="11">Tongue muscle</tissue>
    </source>
</reference>
<gene>
    <name evidence="11" type="primary">LOC110127797</name>
</gene>
<proteinExistence type="inferred from homology"/>
<dbReference type="Proteomes" id="UP001652640">
    <property type="component" value="Unplaced"/>
</dbReference>
<keyword evidence="5 8" id="KW-0472">Membrane</keyword>
<feature type="transmembrane region" description="Helical" evidence="8">
    <location>
        <begin position="359"/>
        <end position="381"/>
    </location>
</feature>
<feature type="domain" description="SSD" evidence="9">
    <location>
        <begin position="364"/>
        <end position="521"/>
    </location>
</feature>
<feature type="transmembrane region" description="Helical" evidence="8">
    <location>
        <begin position="423"/>
        <end position="447"/>
    </location>
</feature>
<comment type="subcellular location">
    <subcellularLocation>
        <location evidence="1">Membrane</location>
        <topology evidence="1">Multi-pass membrane protein</topology>
    </subcellularLocation>
</comment>
<evidence type="ECO:0000313" key="11">
    <source>
        <dbReference type="RefSeq" id="XP_070320823.1"/>
    </source>
</evidence>
<evidence type="ECO:0000256" key="5">
    <source>
        <dbReference type="ARBA" id="ARBA00023136"/>
    </source>
</evidence>
<dbReference type="InterPro" id="IPR003392">
    <property type="entry name" value="PTHD_SSD"/>
</dbReference>
<feature type="region of interest" description="Disordered" evidence="7">
    <location>
        <begin position="1"/>
        <end position="94"/>
    </location>
</feature>
<evidence type="ECO:0000256" key="3">
    <source>
        <dbReference type="ARBA" id="ARBA00022692"/>
    </source>
</evidence>